<sequence length="319" mass="35609">MTNWTSQGEITRDEEVFVILMNCLLGVFFIEVVAGIEYDLGLFCRRRPFGLPQVRIAVAINTTIKINCQTLFLVNQITGNLAIGLASLTFALRTAVWQSAYVSIFISILMVGQWFLLLHGILIKAEWMPTVGCVIKHVNNKILAAAFIYTMVFDLIVTCLLAGRVWYSPRVSMRYPVTAMLFKDGLIYLFVTFLANLAATTFMLLNLNSIMSVILNAPAAVVSTVMASHMMRRLARLGDEEEEFVAGSESVPTFDTSPSVVRQRNARDRIVQIELNEVVDTAPAPVQAFTPSFELQNNAITQDMETSRALRWKAVQSPV</sequence>
<dbReference type="Proteomes" id="UP000294933">
    <property type="component" value="Unassembled WGS sequence"/>
</dbReference>
<protein>
    <submittedName>
        <fullName evidence="2">Uncharacterized protein</fullName>
    </submittedName>
</protein>
<keyword evidence="1" id="KW-0472">Membrane</keyword>
<keyword evidence="1" id="KW-0812">Transmembrane</keyword>
<evidence type="ECO:0000313" key="3">
    <source>
        <dbReference type="Proteomes" id="UP000294933"/>
    </source>
</evidence>
<keyword evidence="1" id="KW-1133">Transmembrane helix</keyword>
<evidence type="ECO:0000313" key="2">
    <source>
        <dbReference type="EMBL" id="TDL15710.1"/>
    </source>
</evidence>
<keyword evidence="3" id="KW-1185">Reference proteome</keyword>
<dbReference type="EMBL" id="ML170265">
    <property type="protein sequence ID" value="TDL15710.1"/>
    <property type="molecule type" value="Genomic_DNA"/>
</dbReference>
<accession>A0A4Y7PMM8</accession>
<dbReference type="AlphaFoldDB" id="A0A4Y7PMM8"/>
<reference evidence="2 3" key="1">
    <citation type="submission" date="2018-06" db="EMBL/GenBank/DDBJ databases">
        <title>A transcriptomic atlas of mushroom development highlights an independent origin of complex multicellularity.</title>
        <authorList>
            <consortium name="DOE Joint Genome Institute"/>
            <person name="Krizsan K."/>
            <person name="Almasi E."/>
            <person name="Merenyi Z."/>
            <person name="Sahu N."/>
            <person name="Viragh M."/>
            <person name="Koszo T."/>
            <person name="Mondo S."/>
            <person name="Kiss B."/>
            <person name="Balint B."/>
            <person name="Kues U."/>
            <person name="Barry K."/>
            <person name="Hegedus J.C."/>
            <person name="Henrissat B."/>
            <person name="Johnson J."/>
            <person name="Lipzen A."/>
            <person name="Ohm R."/>
            <person name="Nagy I."/>
            <person name="Pangilinan J."/>
            <person name="Yan J."/>
            <person name="Xiong Y."/>
            <person name="Grigoriev I.V."/>
            <person name="Hibbett D.S."/>
            <person name="Nagy L.G."/>
        </authorList>
    </citation>
    <scope>NUCLEOTIDE SEQUENCE [LARGE SCALE GENOMIC DNA]</scope>
    <source>
        <strain evidence="2 3">SZMC22713</strain>
    </source>
</reference>
<feature type="transmembrane region" description="Helical" evidence="1">
    <location>
        <begin position="142"/>
        <end position="166"/>
    </location>
</feature>
<feature type="transmembrane region" description="Helical" evidence="1">
    <location>
        <begin position="16"/>
        <end position="38"/>
    </location>
</feature>
<dbReference type="VEuPathDB" id="FungiDB:BD410DRAFT_808707"/>
<dbReference type="STRING" id="50990.A0A4Y7PMM8"/>
<dbReference type="OrthoDB" id="3197626at2759"/>
<gene>
    <name evidence="2" type="ORF">BD410DRAFT_808707</name>
</gene>
<feature type="transmembrane region" description="Helical" evidence="1">
    <location>
        <begin position="100"/>
        <end position="122"/>
    </location>
</feature>
<feature type="transmembrane region" description="Helical" evidence="1">
    <location>
        <begin position="186"/>
        <end position="204"/>
    </location>
</feature>
<organism evidence="2 3">
    <name type="scientific">Rickenella mellea</name>
    <dbReference type="NCBI Taxonomy" id="50990"/>
    <lineage>
        <taxon>Eukaryota</taxon>
        <taxon>Fungi</taxon>
        <taxon>Dikarya</taxon>
        <taxon>Basidiomycota</taxon>
        <taxon>Agaricomycotina</taxon>
        <taxon>Agaricomycetes</taxon>
        <taxon>Hymenochaetales</taxon>
        <taxon>Rickenellaceae</taxon>
        <taxon>Rickenella</taxon>
    </lineage>
</organism>
<name>A0A4Y7PMM8_9AGAM</name>
<proteinExistence type="predicted"/>
<evidence type="ECO:0000256" key="1">
    <source>
        <dbReference type="SAM" id="Phobius"/>
    </source>
</evidence>